<keyword evidence="2" id="KW-1185">Reference proteome</keyword>
<dbReference type="Proteomes" id="UP000291084">
    <property type="component" value="Chromosome 11"/>
</dbReference>
<dbReference type="AlphaFoldDB" id="A0A0S3T7V7"/>
<protein>
    <submittedName>
        <fullName evidence="1">Uncharacterized protein</fullName>
    </submittedName>
</protein>
<dbReference type="EMBL" id="AP015044">
    <property type="protein sequence ID" value="BAU01027.1"/>
    <property type="molecule type" value="Genomic_DNA"/>
</dbReference>
<evidence type="ECO:0000313" key="1">
    <source>
        <dbReference type="EMBL" id="BAU01027.1"/>
    </source>
</evidence>
<sequence>MPRTSLEPGRLKCDELEPKSTITTTRKTRIACGRTVMNRPAVTLSPRSGGARAVEVEDAVVEPNKRGGELLAFEKPYPRELAGAPGAFFSVCDG</sequence>
<name>A0A0S3T7V7_PHAAN</name>
<evidence type="ECO:0000313" key="2">
    <source>
        <dbReference type="Proteomes" id="UP000291084"/>
    </source>
</evidence>
<reference evidence="1 2" key="1">
    <citation type="journal article" date="2015" name="Sci. Rep.">
        <title>The power of single molecule real-time sequencing technology in the de novo assembly of a eukaryotic genome.</title>
        <authorList>
            <person name="Sakai H."/>
            <person name="Naito K."/>
            <person name="Ogiso-Tanaka E."/>
            <person name="Takahashi Y."/>
            <person name="Iseki K."/>
            <person name="Muto C."/>
            <person name="Satou K."/>
            <person name="Teruya K."/>
            <person name="Shiroma A."/>
            <person name="Shimoji M."/>
            <person name="Hirano T."/>
            <person name="Itoh T."/>
            <person name="Kaga A."/>
            <person name="Tomooka N."/>
        </authorList>
    </citation>
    <scope>NUCLEOTIDE SEQUENCE [LARGE SCALE GENOMIC DNA]</scope>
    <source>
        <strain evidence="2">cv. Shumari</strain>
    </source>
</reference>
<organism evidence="1 2">
    <name type="scientific">Vigna angularis var. angularis</name>
    <dbReference type="NCBI Taxonomy" id="157739"/>
    <lineage>
        <taxon>Eukaryota</taxon>
        <taxon>Viridiplantae</taxon>
        <taxon>Streptophyta</taxon>
        <taxon>Embryophyta</taxon>
        <taxon>Tracheophyta</taxon>
        <taxon>Spermatophyta</taxon>
        <taxon>Magnoliopsida</taxon>
        <taxon>eudicotyledons</taxon>
        <taxon>Gunneridae</taxon>
        <taxon>Pentapetalae</taxon>
        <taxon>rosids</taxon>
        <taxon>fabids</taxon>
        <taxon>Fabales</taxon>
        <taxon>Fabaceae</taxon>
        <taxon>Papilionoideae</taxon>
        <taxon>50 kb inversion clade</taxon>
        <taxon>NPAAA clade</taxon>
        <taxon>indigoferoid/millettioid clade</taxon>
        <taxon>Phaseoleae</taxon>
        <taxon>Vigna</taxon>
    </lineage>
</organism>
<proteinExistence type="predicted"/>
<accession>A0A0S3T7V7</accession>
<gene>
    <name evidence="1" type="primary">Vigan.11G017900</name>
    <name evidence="1" type="ORF">VIGAN_11017900</name>
</gene>